<sequence>MAEAITIKKLTDFASGSVPRLLRLGSSFQRILTFSPADDLIFPQKAISVSIGKGSLSVAYGTKILSGMSLKGLKTYPLEESGRYPQPEEMISSLALAVNEFGAPRVALTLIIPKAWAIIRTVEFPSTVRENLASVVAFEMDRLTPFTSDEAFFDFKVLKEDGGRITLLLMAARSDSVMPYLNSLAANSFTVNRITVDIAGISAFCGQDGKDSDVFFIGIDEKEYEGAQFTGGSMVKVFSGSFKSTDETAKVDEVSAHLKKLIEESKERGRSPEVTAHIKGSSPSIGELLKVRISVPVSLLKPSYAKIRYLQPLQDIPYGTVGSLIESLQSGRNGLNLLKKGVQTKQKPPVVFTIMLMIAIVVIWVAYLLAPLRVERQRLAEITHTASSLKAAVKKVEDLKKDAADLNAEIDLIKSFKEERPLVLTLMKELTTVVPKTTWLTRVRITETGVDIEGYAASASELLARLEASKLFQKVEFASPTFRDVKMNSDRFVIKMEIEGIKKSSEAAKKTEGGAKKTVAEKPKAGEKIKSDKK</sequence>
<proteinExistence type="predicted"/>
<dbReference type="PANTHER" id="PTHR40278:SF1">
    <property type="entry name" value="DNA UTILIZATION PROTEIN HOFN"/>
    <property type="match status" value="1"/>
</dbReference>
<keyword evidence="4" id="KW-1185">Reference proteome</keyword>
<feature type="transmembrane region" description="Helical" evidence="2">
    <location>
        <begin position="350"/>
        <end position="370"/>
    </location>
</feature>
<dbReference type="Proteomes" id="UP000245125">
    <property type="component" value="Unassembled WGS sequence"/>
</dbReference>
<evidence type="ECO:0000313" key="3">
    <source>
        <dbReference type="EMBL" id="SPQ00135.1"/>
    </source>
</evidence>
<dbReference type="InterPro" id="IPR052534">
    <property type="entry name" value="Extracell_DNA_Util/SecSys_Comp"/>
</dbReference>
<dbReference type="AlphaFoldDB" id="A0A2U3QFL5"/>
<gene>
    <name evidence="3" type="ORF">NBG4_180011</name>
</gene>
<accession>A0A2U3QFL5</accession>
<dbReference type="SUPFAM" id="SSF53067">
    <property type="entry name" value="Actin-like ATPase domain"/>
    <property type="match status" value="1"/>
</dbReference>
<dbReference type="Pfam" id="PF11104">
    <property type="entry name" value="PilM_2"/>
    <property type="match status" value="1"/>
</dbReference>
<dbReference type="PANTHER" id="PTHR40278">
    <property type="entry name" value="DNA UTILIZATION PROTEIN HOFN"/>
    <property type="match status" value="1"/>
</dbReference>
<keyword evidence="2" id="KW-0812">Transmembrane</keyword>
<evidence type="ECO:0008006" key="5">
    <source>
        <dbReference type="Google" id="ProtNLM"/>
    </source>
</evidence>
<dbReference type="Pfam" id="PF05137">
    <property type="entry name" value="PilN"/>
    <property type="match status" value="1"/>
</dbReference>
<dbReference type="EMBL" id="OUUY01000062">
    <property type="protein sequence ID" value="SPQ00135.1"/>
    <property type="molecule type" value="Genomic_DNA"/>
</dbReference>
<evidence type="ECO:0000256" key="2">
    <source>
        <dbReference type="SAM" id="Phobius"/>
    </source>
</evidence>
<evidence type="ECO:0000256" key="1">
    <source>
        <dbReference type="SAM" id="MobiDB-lite"/>
    </source>
</evidence>
<protein>
    <recommendedName>
        <fullName evidence="5">Fimbrial assembly family protein</fullName>
    </recommendedName>
</protein>
<keyword evidence="2" id="KW-1133">Transmembrane helix</keyword>
<reference evidence="4" key="1">
    <citation type="submission" date="2018-03" db="EMBL/GenBank/DDBJ databases">
        <authorList>
            <person name="Zecchin S."/>
        </authorList>
    </citation>
    <scope>NUCLEOTIDE SEQUENCE [LARGE SCALE GENOMIC DNA]</scope>
</reference>
<dbReference type="OrthoDB" id="5621075at2"/>
<dbReference type="Gene3D" id="3.30.1490.300">
    <property type="match status" value="1"/>
</dbReference>
<name>A0A2U3QFL5_9BACT</name>
<dbReference type="InterPro" id="IPR005883">
    <property type="entry name" value="PilM"/>
</dbReference>
<evidence type="ECO:0000313" key="4">
    <source>
        <dbReference type="Proteomes" id="UP000245125"/>
    </source>
</evidence>
<keyword evidence="2" id="KW-0472">Membrane</keyword>
<organism evidence="3 4">
    <name type="scientific">Candidatus Sulfobium mesophilum</name>
    <dbReference type="NCBI Taxonomy" id="2016548"/>
    <lineage>
        <taxon>Bacteria</taxon>
        <taxon>Pseudomonadati</taxon>
        <taxon>Nitrospirota</taxon>
        <taxon>Nitrospiria</taxon>
        <taxon>Nitrospirales</taxon>
        <taxon>Nitrospiraceae</taxon>
        <taxon>Candidatus Sulfobium</taxon>
    </lineage>
</organism>
<feature type="region of interest" description="Disordered" evidence="1">
    <location>
        <begin position="505"/>
        <end position="534"/>
    </location>
</feature>
<dbReference type="InterPro" id="IPR043129">
    <property type="entry name" value="ATPase_NBD"/>
</dbReference>
<dbReference type="InterPro" id="IPR007813">
    <property type="entry name" value="PilN"/>
</dbReference>